<proteinExistence type="predicted"/>
<protein>
    <submittedName>
        <fullName evidence="1">Uncharacterized protein</fullName>
    </submittedName>
</protein>
<dbReference type="AlphaFoldDB" id="A0A8H7F4V6"/>
<name>A0A8H7F4V6_AGABI</name>
<sequence>MSLCRQRSEKELCIEALRLSAPLPVATLLRLALGEQADNRSNLYLSSSYFLHFLYPLSAMMVQAQERRKKNTKAWFSRLFRREDKVRFSKDGPQCHNAAPDWRPQPIRNMVTLD</sequence>
<reference evidence="1 2" key="1">
    <citation type="journal article" name="Sci. Rep.">
        <title>Telomere-to-telomere assembled and centromere annotated genomes of the two main subspecies of the button mushroom Agaricus bisporus reveal especially polymorphic chromosome ends.</title>
        <authorList>
            <person name="Sonnenberg A.S.M."/>
            <person name="Sedaghat-Telgerd N."/>
            <person name="Lavrijssen B."/>
            <person name="Ohm R.A."/>
            <person name="Hendrickx P.M."/>
            <person name="Scholtmeijer K."/>
            <person name="Baars J.J.P."/>
            <person name="van Peer A."/>
        </authorList>
    </citation>
    <scope>NUCLEOTIDE SEQUENCE [LARGE SCALE GENOMIC DNA]</scope>
    <source>
        <strain evidence="1 2">H119_p4</strain>
    </source>
</reference>
<dbReference type="EMBL" id="JABXXO010000006">
    <property type="protein sequence ID" value="KAF7776869.1"/>
    <property type="molecule type" value="Genomic_DNA"/>
</dbReference>
<gene>
    <name evidence="1" type="ORF">Agabi119p4_5262</name>
</gene>
<dbReference type="Proteomes" id="UP000629468">
    <property type="component" value="Unassembled WGS sequence"/>
</dbReference>
<organism evidence="1 2">
    <name type="scientific">Agaricus bisporus var. burnettii</name>
    <dbReference type="NCBI Taxonomy" id="192524"/>
    <lineage>
        <taxon>Eukaryota</taxon>
        <taxon>Fungi</taxon>
        <taxon>Dikarya</taxon>
        <taxon>Basidiomycota</taxon>
        <taxon>Agaricomycotina</taxon>
        <taxon>Agaricomycetes</taxon>
        <taxon>Agaricomycetidae</taxon>
        <taxon>Agaricales</taxon>
        <taxon>Agaricineae</taxon>
        <taxon>Agaricaceae</taxon>
        <taxon>Agaricus</taxon>
    </lineage>
</organism>
<evidence type="ECO:0000313" key="1">
    <source>
        <dbReference type="EMBL" id="KAF7776869.1"/>
    </source>
</evidence>
<accession>A0A8H7F4V6</accession>
<comment type="caution">
    <text evidence="1">The sequence shown here is derived from an EMBL/GenBank/DDBJ whole genome shotgun (WGS) entry which is preliminary data.</text>
</comment>
<evidence type="ECO:0000313" key="2">
    <source>
        <dbReference type="Proteomes" id="UP000629468"/>
    </source>
</evidence>